<feature type="transmembrane region" description="Helical" evidence="2">
    <location>
        <begin position="23"/>
        <end position="44"/>
    </location>
</feature>
<protein>
    <submittedName>
        <fullName evidence="3">Uncharacterized protein</fullName>
    </submittedName>
</protein>
<sequence>METRGTKMRKHHHNQPKTIRSRIIDMVLILIIIIGIGMTGHYFYQRHAIKQSDQQTTQLANKVVTKNKTKTSMPSEGNIKINWKKLAKTNPNIKAWVYIPGTNINYPVLQAKNNSYYLDHNEHNKPSVTGQIFMDYRNSAKLTSQNTFLYGHDVYDASKFSYLNHYFKADFFKAHRHVYLYTPTKKYVGTIFAVQANRGPSRAQTLTFKNHKNMKSYVKYLKRKSAVKTTNVKTSSVNKILTLWTCTERAVPDDSGKTIPKDKTRTFVSASLKEVK</sequence>
<dbReference type="InterPro" id="IPR023365">
    <property type="entry name" value="Sortase_dom-sf"/>
</dbReference>
<dbReference type="SUPFAM" id="SSF63817">
    <property type="entry name" value="Sortase"/>
    <property type="match status" value="1"/>
</dbReference>
<dbReference type="GO" id="GO:0016787">
    <property type="term" value="F:hydrolase activity"/>
    <property type="evidence" value="ECO:0007669"/>
    <property type="project" value="UniProtKB-KW"/>
</dbReference>
<dbReference type="OrthoDB" id="9806013at2"/>
<proteinExistence type="predicted"/>
<dbReference type="CDD" id="cd05826">
    <property type="entry name" value="Sortase_B"/>
    <property type="match status" value="1"/>
</dbReference>
<reference evidence="3 4" key="1">
    <citation type="journal article" date="2015" name="Genome Announc.">
        <title>Expanding the biotechnology potential of lactobacilli through comparative genomics of 213 strains and associated genera.</title>
        <authorList>
            <person name="Sun Z."/>
            <person name="Harris H.M."/>
            <person name="McCann A."/>
            <person name="Guo C."/>
            <person name="Argimon S."/>
            <person name="Zhang W."/>
            <person name="Yang X."/>
            <person name="Jeffery I.B."/>
            <person name="Cooney J.C."/>
            <person name="Kagawa T.F."/>
            <person name="Liu W."/>
            <person name="Song Y."/>
            <person name="Salvetti E."/>
            <person name="Wrobel A."/>
            <person name="Rasinkangas P."/>
            <person name="Parkhill J."/>
            <person name="Rea M.C."/>
            <person name="O'Sullivan O."/>
            <person name="Ritari J."/>
            <person name="Douillard F.P."/>
            <person name="Paul Ross R."/>
            <person name="Yang R."/>
            <person name="Briner A.E."/>
            <person name="Felis G.E."/>
            <person name="de Vos W.M."/>
            <person name="Barrangou R."/>
            <person name="Klaenhammer T.R."/>
            <person name="Caufield P.W."/>
            <person name="Cui Y."/>
            <person name="Zhang H."/>
            <person name="O'Toole P.W."/>
        </authorList>
    </citation>
    <scope>NUCLEOTIDE SEQUENCE [LARGE SCALE GENOMIC DNA]</scope>
    <source>
        <strain evidence="3 4">DSM 15707</strain>
    </source>
</reference>
<evidence type="ECO:0000313" key="3">
    <source>
        <dbReference type="EMBL" id="KRL58014.1"/>
    </source>
</evidence>
<evidence type="ECO:0000313" key="4">
    <source>
        <dbReference type="Proteomes" id="UP000051697"/>
    </source>
</evidence>
<evidence type="ECO:0000256" key="2">
    <source>
        <dbReference type="SAM" id="Phobius"/>
    </source>
</evidence>
<dbReference type="Gene3D" id="2.40.260.10">
    <property type="entry name" value="Sortase"/>
    <property type="match status" value="1"/>
</dbReference>
<organism evidence="3 4">
    <name type="scientific">Paucilactobacillus oligofermentans DSM 15707 = LMG 22743</name>
    <dbReference type="NCBI Taxonomy" id="1423778"/>
    <lineage>
        <taxon>Bacteria</taxon>
        <taxon>Bacillati</taxon>
        <taxon>Bacillota</taxon>
        <taxon>Bacilli</taxon>
        <taxon>Lactobacillales</taxon>
        <taxon>Lactobacillaceae</taxon>
        <taxon>Paucilactobacillus</taxon>
    </lineage>
</organism>
<evidence type="ECO:0000256" key="1">
    <source>
        <dbReference type="ARBA" id="ARBA00022801"/>
    </source>
</evidence>
<accession>A0A0R1RP50</accession>
<dbReference type="PATRIC" id="fig|1423778.4.peg.102"/>
<comment type="caution">
    <text evidence="3">The sequence shown here is derived from an EMBL/GenBank/DDBJ whole genome shotgun (WGS) entry which is preliminary data.</text>
</comment>
<keyword evidence="2" id="KW-1133">Transmembrane helix</keyword>
<keyword evidence="2" id="KW-0812">Transmembrane</keyword>
<dbReference type="Proteomes" id="UP000051697">
    <property type="component" value="Unassembled WGS sequence"/>
</dbReference>
<keyword evidence="2" id="KW-0472">Membrane</keyword>
<keyword evidence="1" id="KW-0378">Hydrolase</keyword>
<gene>
    <name evidence="3" type="ORF">FC70_GL000087</name>
</gene>
<dbReference type="Pfam" id="PF04203">
    <property type="entry name" value="Sortase"/>
    <property type="match status" value="1"/>
</dbReference>
<dbReference type="InterPro" id="IPR009835">
    <property type="entry name" value="SrtB"/>
</dbReference>
<name>A0A0R1RP50_9LACO</name>
<dbReference type="NCBIfam" id="TIGR03064">
    <property type="entry name" value="sortase_srtB"/>
    <property type="match status" value="1"/>
</dbReference>
<keyword evidence="4" id="KW-1185">Reference proteome</keyword>
<dbReference type="AlphaFoldDB" id="A0A0R1RP50"/>
<dbReference type="InterPro" id="IPR005754">
    <property type="entry name" value="Sortase"/>
</dbReference>
<dbReference type="STRING" id="1423778.FC70_GL000087"/>
<dbReference type="EMBL" id="AZFE01000002">
    <property type="protein sequence ID" value="KRL58014.1"/>
    <property type="molecule type" value="Genomic_DNA"/>
</dbReference>